<organism evidence="1 2">
    <name type="scientific">Sphingobium ummariense RL-3</name>
    <dbReference type="NCBI Taxonomy" id="1346791"/>
    <lineage>
        <taxon>Bacteria</taxon>
        <taxon>Pseudomonadati</taxon>
        <taxon>Pseudomonadota</taxon>
        <taxon>Alphaproteobacteria</taxon>
        <taxon>Sphingomonadales</taxon>
        <taxon>Sphingomonadaceae</taxon>
        <taxon>Sphingobium</taxon>
    </lineage>
</organism>
<dbReference type="STRING" id="1346791.M529_14430"/>
<sequence>MGYESFASCPEAASRVNITCGGRSDVQQRWPVIAWAKLAGLGTDTVAGLIGGERQQVLYIVGRLRRAGYLSPAALPETAGLYAAPTTRARGHA</sequence>
<evidence type="ECO:0000313" key="2">
    <source>
        <dbReference type="Proteomes" id="UP000015523"/>
    </source>
</evidence>
<dbReference type="Proteomes" id="UP000015523">
    <property type="component" value="Unassembled WGS sequence"/>
</dbReference>
<keyword evidence="2" id="KW-1185">Reference proteome</keyword>
<evidence type="ECO:0000313" key="1">
    <source>
        <dbReference type="EMBL" id="EQB31511.1"/>
    </source>
</evidence>
<proteinExistence type="predicted"/>
<dbReference type="EMBL" id="AUWY01000100">
    <property type="protein sequence ID" value="EQB31511.1"/>
    <property type="molecule type" value="Genomic_DNA"/>
</dbReference>
<name>T0J0M0_9SPHN</name>
<dbReference type="AlphaFoldDB" id="T0J0M0"/>
<dbReference type="PATRIC" id="fig|1346791.3.peg.2776"/>
<protein>
    <submittedName>
        <fullName evidence="1">Uncharacterized protein</fullName>
    </submittedName>
</protein>
<gene>
    <name evidence="1" type="ORF">M529_14430</name>
</gene>
<comment type="caution">
    <text evidence="1">The sequence shown here is derived from an EMBL/GenBank/DDBJ whole genome shotgun (WGS) entry which is preliminary data.</text>
</comment>
<accession>T0J0M0</accession>
<reference evidence="1 2" key="1">
    <citation type="journal article" date="2013" name="Genome Announc.">
        <title>Draft Genome Sequence of Sphingobium ummariense Strain RL-3, a Hexachlorocyclohexane-Degrading Bacterium.</title>
        <authorList>
            <person name="Kohli P."/>
            <person name="Dua A."/>
            <person name="Sangwan N."/>
            <person name="Oldach P."/>
            <person name="Khurana J.P."/>
            <person name="Lal R."/>
        </authorList>
    </citation>
    <scope>NUCLEOTIDE SEQUENCE [LARGE SCALE GENOMIC DNA]</scope>
    <source>
        <strain evidence="1 2">RL-3</strain>
    </source>
</reference>